<gene>
    <name evidence="2" type="ORF">CAP_4113</name>
</gene>
<organism evidence="2 3">
    <name type="scientific">Chondromyces apiculatus DSM 436</name>
    <dbReference type="NCBI Taxonomy" id="1192034"/>
    <lineage>
        <taxon>Bacteria</taxon>
        <taxon>Pseudomonadati</taxon>
        <taxon>Myxococcota</taxon>
        <taxon>Polyangia</taxon>
        <taxon>Polyangiales</taxon>
        <taxon>Polyangiaceae</taxon>
        <taxon>Chondromyces</taxon>
    </lineage>
</organism>
<dbReference type="Proteomes" id="UP000019678">
    <property type="component" value="Unassembled WGS sequence"/>
</dbReference>
<feature type="region of interest" description="Disordered" evidence="1">
    <location>
        <begin position="380"/>
        <end position="403"/>
    </location>
</feature>
<sequence length="403" mass="45272">MVEDIFDSLGLLARENTLCALPGHSSDELTRRLDQLERRLSDDLKPSGGTSREAVKALMDIVSASHYGKALAAAEFFIQMTNRESGELATALTRREDLVIWLDASVALPMLCGKLDRVAGGWVTSESAVELHDALGKRGIKAVVPSVYLEEMAAHLVHAARRYRSCVGVDQSLARSANFYVAHFHAVAQLLGKPATLARFDEFLQDLGLPPDWEAADKQDYYRLRRRIEIALKELFEYYGVGVVRTRSTEAVKLPEEPDRDPIVLRHDRCVARDLEDLTSTEDSNPLLCSEDQWLVRVLSDKDLLALHPAALHDVLHIVRPREEPRRLAALRELAATFSDRAVSIGASVWDLLAELEGPKLSDADLLRRARQFKEAWLRRSSDEKRPRASDWQRFKAADEFGT</sequence>
<name>A0A017TH46_9BACT</name>
<dbReference type="RefSeq" id="WP_044235608.1">
    <property type="nucleotide sequence ID" value="NZ_ASRX01000003.1"/>
</dbReference>
<evidence type="ECO:0008006" key="4">
    <source>
        <dbReference type="Google" id="ProtNLM"/>
    </source>
</evidence>
<accession>A0A017TH46</accession>
<protein>
    <recommendedName>
        <fullName evidence="4">PIN domain-containing protein</fullName>
    </recommendedName>
</protein>
<keyword evidence="3" id="KW-1185">Reference proteome</keyword>
<evidence type="ECO:0000313" key="3">
    <source>
        <dbReference type="Proteomes" id="UP000019678"/>
    </source>
</evidence>
<evidence type="ECO:0000256" key="1">
    <source>
        <dbReference type="SAM" id="MobiDB-lite"/>
    </source>
</evidence>
<proteinExistence type="predicted"/>
<reference evidence="2 3" key="1">
    <citation type="submission" date="2013-05" db="EMBL/GenBank/DDBJ databases">
        <title>Genome assembly of Chondromyces apiculatus DSM 436.</title>
        <authorList>
            <person name="Sharma G."/>
            <person name="Khatri I."/>
            <person name="Kaur C."/>
            <person name="Mayilraj S."/>
            <person name="Subramanian S."/>
        </authorList>
    </citation>
    <scope>NUCLEOTIDE SEQUENCE [LARGE SCALE GENOMIC DNA]</scope>
    <source>
        <strain evidence="2 3">DSM 436</strain>
    </source>
</reference>
<evidence type="ECO:0000313" key="2">
    <source>
        <dbReference type="EMBL" id="EYF08583.1"/>
    </source>
</evidence>
<dbReference type="EMBL" id="ASRX01000003">
    <property type="protein sequence ID" value="EYF08583.1"/>
    <property type="molecule type" value="Genomic_DNA"/>
</dbReference>
<dbReference type="AlphaFoldDB" id="A0A017TH46"/>
<comment type="caution">
    <text evidence="2">The sequence shown here is derived from an EMBL/GenBank/DDBJ whole genome shotgun (WGS) entry which is preliminary data.</text>
</comment>